<protein>
    <submittedName>
        <fullName evidence="2">Uncharacterized protein</fullName>
    </submittedName>
</protein>
<evidence type="ECO:0000313" key="3">
    <source>
        <dbReference type="Proteomes" id="UP001271007"/>
    </source>
</evidence>
<feature type="compositionally biased region" description="Basic and acidic residues" evidence="1">
    <location>
        <begin position="190"/>
        <end position="199"/>
    </location>
</feature>
<feature type="region of interest" description="Disordered" evidence="1">
    <location>
        <begin position="168"/>
        <end position="199"/>
    </location>
</feature>
<keyword evidence="3" id="KW-1185">Reference proteome</keyword>
<accession>A0AAJ0G6V5</accession>
<name>A0AAJ0G6V5_9PEZI</name>
<evidence type="ECO:0000256" key="1">
    <source>
        <dbReference type="SAM" id="MobiDB-lite"/>
    </source>
</evidence>
<evidence type="ECO:0000313" key="2">
    <source>
        <dbReference type="EMBL" id="KAK3051233.1"/>
    </source>
</evidence>
<gene>
    <name evidence="2" type="ORF">LTR09_007629</name>
</gene>
<organism evidence="2 3">
    <name type="scientific">Extremus antarcticus</name>
    <dbReference type="NCBI Taxonomy" id="702011"/>
    <lineage>
        <taxon>Eukaryota</taxon>
        <taxon>Fungi</taxon>
        <taxon>Dikarya</taxon>
        <taxon>Ascomycota</taxon>
        <taxon>Pezizomycotina</taxon>
        <taxon>Dothideomycetes</taxon>
        <taxon>Dothideomycetidae</taxon>
        <taxon>Mycosphaerellales</taxon>
        <taxon>Extremaceae</taxon>
        <taxon>Extremus</taxon>
    </lineage>
</organism>
<dbReference type="AlphaFoldDB" id="A0AAJ0G6V5"/>
<feature type="compositionally biased region" description="Basic and acidic residues" evidence="1">
    <location>
        <begin position="168"/>
        <end position="180"/>
    </location>
</feature>
<reference evidence="2" key="1">
    <citation type="submission" date="2023-04" db="EMBL/GenBank/DDBJ databases">
        <title>Black Yeasts Isolated from many extreme environments.</title>
        <authorList>
            <person name="Coleine C."/>
            <person name="Stajich J.E."/>
            <person name="Selbmann L."/>
        </authorList>
    </citation>
    <scope>NUCLEOTIDE SEQUENCE</scope>
    <source>
        <strain evidence="2">CCFEE 5312</strain>
    </source>
</reference>
<dbReference type="EMBL" id="JAWDJX010000027">
    <property type="protein sequence ID" value="KAK3051233.1"/>
    <property type="molecule type" value="Genomic_DNA"/>
</dbReference>
<dbReference type="Proteomes" id="UP001271007">
    <property type="component" value="Unassembled WGS sequence"/>
</dbReference>
<sequence length="199" mass="22308">MADIQRARLAAFEPSKNEKHDPGQIVIFFDSRMSTTVDDKFSTIQSYWTAGLHRLGWPSLYRQDLDPGMIRLIWYTHVGNEGHRDYALHRAYAVKEMFDSLSEGGFRPMVLGWSGENPFPMIGGSEPPLEPKKPTIKVATTWSGKSSGHTKDSGTPLERVMAIIEAEEMREAKGREKEVLDSAGSSGKYGYRDDVKSPV</sequence>
<comment type="caution">
    <text evidence="2">The sequence shown here is derived from an EMBL/GenBank/DDBJ whole genome shotgun (WGS) entry which is preliminary data.</text>
</comment>
<proteinExistence type="predicted"/>